<organism evidence="2 3">
    <name type="scientific">Nannocystis bainbridge</name>
    <dbReference type="NCBI Taxonomy" id="2995303"/>
    <lineage>
        <taxon>Bacteria</taxon>
        <taxon>Pseudomonadati</taxon>
        <taxon>Myxococcota</taxon>
        <taxon>Polyangia</taxon>
        <taxon>Nannocystales</taxon>
        <taxon>Nannocystaceae</taxon>
        <taxon>Nannocystis</taxon>
    </lineage>
</organism>
<name>A0ABT5E619_9BACT</name>
<feature type="compositionally biased region" description="Polar residues" evidence="1">
    <location>
        <begin position="34"/>
        <end position="45"/>
    </location>
</feature>
<feature type="region of interest" description="Disordered" evidence="1">
    <location>
        <begin position="30"/>
        <end position="98"/>
    </location>
</feature>
<reference evidence="2 3" key="1">
    <citation type="submission" date="2022-11" db="EMBL/GenBank/DDBJ databases">
        <title>Minimal conservation of predation-associated metabolite biosynthetic gene clusters underscores biosynthetic potential of Myxococcota including descriptions for ten novel species: Archangium lansinium sp. nov., Myxococcus landrumus sp. nov., Nannocystis bai.</title>
        <authorList>
            <person name="Ahearne A."/>
            <person name="Stevens C."/>
            <person name="Dowd S."/>
        </authorList>
    </citation>
    <scope>NUCLEOTIDE SEQUENCE [LARGE SCALE GENOMIC DNA]</scope>
    <source>
        <strain evidence="2 3">BB15-2</strain>
    </source>
</reference>
<comment type="caution">
    <text evidence="2">The sequence shown here is derived from an EMBL/GenBank/DDBJ whole genome shotgun (WGS) entry which is preliminary data.</text>
</comment>
<sequence length="360" mass="37943">MTRSSFTAILLGGALAGGCSKPNPLFLDTWDPVTDSSSQSMTSVGPSEPTTLDPPVTVTGDPPTTTSTTDDITSTVSSDPSTTTGPNPTTETTGEPFLCPGDQLDMEGCCFVDVPVAADTFFSDANDGVGTGCTLSDLPVEYSMLECKHVSFGRAPTVSLFKDNGNIGPAYTGTSVMALRFPLQDGRLVSKNGPIESEQIESIHLEMWAQYQKNVHSDLKFAVHVLDASLEWDEGDGDGATGCANGLASFHCFECGAQVGNGCAMDWGGDPQPVQAASQPLGIVDFVGDGNSGIEPIDLKPLGEPKDWVPQLAGGFVLVPHSSKYMGTSYDEWMPFPGVTVEAREGLGDDPKLRARVCMR</sequence>
<dbReference type="EMBL" id="JAQNDL010000003">
    <property type="protein sequence ID" value="MDC0720789.1"/>
    <property type="molecule type" value="Genomic_DNA"/>
</dbReference>
<keyword evidence="3" id="KW-1185">Reference proteome</keyword>
<protein>
    <submittedName>
        <fullName evidence="2">Uncharacterized protein</fullName>
    </submittedName>
</protein>
<dbReference type="RefSeq" id="WP_272089298.1">
    <property type="nucleotide sequence ID" value="NZ_JAQNDL010000003.1"/>
</dbReference>
<proteinExistence type="predicted"/>
<evidence type="ECO:0000313" key="3">
    <source>
        <dbReference type="Proteomes" id="UP001221686"/>
    </source>
</evidence>
<accession>A0ABT5E619</accession>
<evidence type="ECO:0000256" key="1">
    <source>
        <dbReference type="SAM" id="MobiDB-lite"/>
    </source>
</evidence>
<evidence type="ECO:0000313" key="2">
    <source>
        <dbReference type="EMBL" id="MDC0720789.1"/>
    </source>
</evidence>
<feature type="compositionally biased region" description="Low complexity" evidence="1">
    <location>
        <begin position="49"/>
        <end position="96"/>
    </location>
</feature>
<dbReference type="Proteomes" id="UP001221686">
    <property type="component" value="Unassembled WGS sequence"/>
</dbReference>
<dbReference type="PROSITE" id="PS51257">
    <property type="entry name" value="PROKAR_LIPOPROTEIN"/>
    <property type="match status" value="1"/>
</dbReference>
<gene>
    <name evidence="2" type="ORF">POL25_28050</name>
</gene>